<evidence type="ECO:0000256" key="1">
    <source>
        <dbReference type="SAM" id="MobiDB-lite"/>
    </source>
</evidence>
<organism evidence="2">
    <name type="scientific">Octopus bimaculoides</name>
    <name type="common">California two-spotted octopus</name>
    <dbReference type="NCBI Taxonomy" id="37653"/>
    <lineage>
        <taxon>Eukaryota</taxon>
        <taxon>Metazoa</taxon>
        <taxon>Spiralia</taxon>
        <taxon>Lophotrochozoa</taxon>
        <taxon>Mollusca</taxon>
        <taxon>Cephalopoda</taxon>
        <taxon>Coleoidea</taxon>
        <taxon>Octopodiformes</taxon>
        <taxon>Octopoda</taxon>
        <taxon>Incirrata</taxon>
        <taxon>Octopodidae</taxon>
        <taxon>Octopus</taxon>
    </lineage>
</organism>
<protein>
    <submittedName>
        <fullName evidence="2">Uncharacterized protein</fullName>
    </submittedName>
</protein>
<dbReference type="AlphaFoldDB" id="A0A0L8GJ79"/>
<accession>A0A0L8GJ79</accession>
<reference evidence="2" key="1">
    <citation type="submission" date="2015-07" db="EMBL/GenBank/DDBJ databases">
        <title>MeaNS - Measles Nucleotide Surveillance Program.</title>
        <authorList>
            <person name="Tran T."/>
            <person name="Druce J."/>
        </authorList>
    </citation>
    <scope>NUCLEOTIDE SEQUENCE</scope>
    <source>
        <strain evidence="2">UCB-OBI-ISO-001</strain>
        <tissue evidence="2">Gonad</tissue>
    </source>
</reference>
<evidence type="ECO:0000313" key="2">
    <source>
        <dbReference type="EMBL" id="KOF77057.1"/>
    </source>
</evidence>
<feature type="compositionally biased region" description="Low complexity" evidence="1">
    <location>
        <begin position="100"/>
        <end position="112"/>
    </location>
</feature>
<proteinExistence type="predicted"/>
<dbReference type="EMBL" id="KQ421590">
    <property type="protein sequence ID" value="KOF77057.1"/>
    <property type="molecule type" value="Genomic_DNA"/>
</dbReference>
<feature type="compositionally biased region" description="Low complexity" evidence="1">
    <location>
        <begin position="157"/>
        <end position="168"/>
    </location>
</feature>
<feature type="region of interest" description="Disordered" evidence="1">
    <location>
        <begin position="14"/>
        <end position="46"/>
    </location>
</feature>
<sequence>MVYKMATVGCCTDEQGSGAMEDSEEASSKEHNNHSTTTTTTTSTTNSQLVDVCKKNGVVLNCILDDKSCHASITATTTRTIAEDAKKKQKAATKSDKSSRINGSNININSNSATKGLLLNQPSIPNLRSRKDKQQRPIIESPRKRRRSSRHEKADHQQQQLSTTVSTTERCHNIKHLRRVTMPRTKNSAELSDFQRGCIVGQSEAGLSQ</sequence>
<gene>
    <name evidence="2" type="ORF">OCBIM_22032562mg</name>
</gene>
<feature type="region of interest" description="Disordered" evidence="1">
    <location>
        <begin position="81"/>
        <end position="169"/>
    </location>
</feature>
<name>A0A0L8GJ79_OCTBM</name>
<feature type="compositionally biased region" description="Low complexity" evidence="1">
    <location>
        <begin position="34"/>
        <end position="46"/>
    </location>
</feature>
<dbReference type="OrthoDB" id="9984614at2759"/>